<dbReference type="Proteomes" id="UP000001935">
    <property type="component" value="Chromosome"/>
</dbReference>
<feature type="compositionally biased region" description="Basic residues" evidence="1">
    <location>
        <begin position="419"/>
        <end position="428"/>
    </location>
</feature>
<reference evidence="2" key="1">
    <citation type="submission" date="2006-01" db="EMBL/GenBank/DDBJ databases">
        <title>Complete sequence of Anaeromyxobacter dehalogenans 2CP-C.</title>
        <authorList>
            <consortium name="US DOE Joint Genome Institute"/>
            <person name="Copeland A."/>
            <person name="Lucas S."/>
            <person name="Lapidus A."/>
            <person name="Barry K."/>
            <person name="Detter J.C."/>
            <person name="Glavina T."/>
            <person name="Hammon N."/>
            <person name="Israni S."/>
            <person name="Pitluck S."/>
            <person name="Brettin T."/>
            <person name="Bruce D."/>
            <person name="Han C."/>
            <person name="Tapia R."/>
            <person name="Gilna P."/>
            <person name="Kiss H."/>
            <person name="Schmutz J."/>
            <person name="Larimer F."/>
            <person name="Land M."/>
            <person name="Kyrpides N."/>
            <person name="Anderson I."/>
            <person name="Sanford R.A."/>
            <person name="Ritalahti K.M."/>
            <person name="Thomas H.S."/>
            <person name="Kirby J.R."/>
            <person name="Zhulin I.B."/>
            <person name="Loeffler F.E."/>
            <person name="Richardson P."/>
        </authorList>
    </citation>
    <scope>NUCLEOTIDE SEQUENCE</scope>
    <source>
        <strain evidence="2">2CP-C</strain>
    </source>
</reference>
<organism evidence="2 3">
    <name type="scientific">Anaeromyxobacter dehalogenans (strain 2CP-C)</name>
    <dbReference type="NCBI Taxonomy" id="290397"/>
    <lineage>
        <taxon>Bacteria</taxon>
        <taxon>Pseudomonadati</taxon>
        <taxon>Myxococcota</taxon>
        <taxon>Myxococcia</taxon>
        <taxon>Myxococcales</taxon>
        <taxon>Cystobacterineae</taxon>
        <taxon>Anaeromyxobacteraceae</taxon>
        <taxon>Anaeromyxobacter</taxon>
    </lineage>
</organism>
<feature type="compositionally biased region" description="Basic residues" evidence="1">
    <location>
        <begin position="210"/>
        <end position="245"/>
    </location>
</feature>
<feature type="compositionally biased region" description="Basic residues" evidence="1">
    <location>
        <begin position="398"/>
        <end position="409"/>
    </location>
</feature>
<name>Q2INF4_ANADE</name>
<protein>
    <submittedName>
        <fullName evidence="2">Uncharacterized protein</fullName>
    </submittedName>
</protein>
<evidence type="ECO:0000313" key="3">
    <source>
        <dbReference type="Proteomes" id="UP000001935"/>
    </source>
</evidence>
<proteinExistence type="predicted"/>
<feature type="compositionally biased region" description="Basic and acidic residues" evidence="1">
    <location>
        <begin position="106"/>
        <end position="122"/>
    </location>
</feature>
<gene>
    <name evidence="2" type="ordered locus">Adeh_0560</name>
</gene>
<evidence type="ECO:0000313" key="2">
    <source>
        <dbReference type="EMBL" id="ABC80336.1"/>
    </source>
</evidence>
<dbReference type="HOGENOM" id="CLU_358526_0_0_7"/>
<feature type="compositionally biased region" description="Basic and acidic residues" evidence="1">
    <location>
        <begin position="484"/>
        <end position="495"/>
    </location>
</feature>
<feature type="compositionally biased region" description="Basic residues" evidence="1">
    <location>
        <begin position="303"/>
        <end position="334"/>
    </location>
</feature>
<feature type="compositionally biased region" description="Basic and acidic residues" evidence="1">
    <location>
        <begin position="335"/>
        <end position="351"/>
    </location>
</feature>
<feature type="region of interest" description="Disordered" evidence="1">
    <location>
        <begin position="1"/>
        <end position="52"/>
    </location>
</feature>
<feature type="region of interest" description="Disordered" evidence="1">
    <location>
        <begin position="91"/>
        <end position="523"/>
    </location>
</feature>
<dbReference type="AlphaFoldDB" id="Q2INF4"/>
<feature type="compositionally biased region" description="Basic residues" evidence="1">
    <location>
        <begin position="443"/>
        <end position="453"/>
    </location>
</feature>
<accession>Q2INF4</accession>
<feature type="compositionally biased region" description="Basic and acidic residues" evidence="1">
    <location>
        <begin position="148"/>
        <end position="158"/>
    </location>
</feature>
<dbReference type="KEGG" id="ade:Adeh_0560"/>
<dbReference type="EMBL" id="CP000251">
    <property type="protein sequence ID" value="ABC80336.1"/>
    <property type="molecule type" value="Genomic_DNA"/>
</dbReference>
<feature type="compositionally biased region" description="Low complexity" evidence="1">
    <location>
        <begin position="94"/>
        <end position="104"/>
    </location>
</feature>
<feature type="compositionally biased region" description="Basic residues" evidence="1">
    <location>
        <begin position="277"/>
        <end position="292"/>
    </location>
</feature>
<sequence length="781" mass="83821">MHPAPGEPRRRGDEALPDAAGDDRLHHPAPILRSVPGVEPPAAAGWGGRRHPGLRVPCILLTGGGTHELVEAEACGRAGRFGPVPRQVGGAAGGLRLAGRPGRAPGRGDARRRGRLVREARARPLGRGDAGGPPRPAAPAGRPRRHGRTADARGEGRGEGVPVRGGHHHRLAFGERARRPQGPAALPAGDHGRRGGGRGGPPEPGVLVPRRPRRRARPRRRPRHRRHLHHAPAVRPGRAGRRRGRERGGVLAPQPRPEGDRVLGLRRAPAGPGGARPRARSAPRARLRRGRGAARAGRDAHAARRFRAGPRRSGAHLPRRHGPRPRRLPVFRGRRAPDRPRRHLRSGERRLAPAAARPRRAAPVAPPAGPGAGGGADPVLDRRHGAHGAARPGDARRPARRGRGARGVRVRGAGEARRPRGRRGRGRPRAPVVRGAWLPAGRGGRHPRQHALPRRGPEAGRSRRPLAGPAQRLGDVHAGGPDRSAPDAHAPHDPRAPPGAPGGDARGRLAGPERGGLDAALPGAVGCDLEVPRLARERLGALRRGRGRLRPQPRGAFAPQLDDLRRHRGGLRRVEADGPGAANRPALAGEERLELRSVERSDEREHLVRALPADGLQRLLVKPRLAPVPGGIAHEVARADVQHRQDRRILARRVDLGEGERAIHARVERGRLLLERVPVGRFGLGIGVDADVLVPEPVDGADRDALGLAEPAHVGHLERPVLEASEREGLGANLDEDEVGTIRLDEPGQIRERILGLGEVRPVDRPHDHRLEARGRRIAWR</sequence>
<evidence type="ECO:0000256" key="1">
    <source>
        <dbReference type="SAM" id="MobiDB-lite"/>
    </source>
</evidence>